<evidence type="ECO:0008006" key="3">
    <source>
        <dbReference type="Google" id="ProtNLM"/>
    </source>
</evidence>
<accession>A0A430AL60</accession>
<evidence type="ECO:0000313" key="2">
    <source>
        <dbReference type="Proteomes" id="UP000286773"/>
    </source>
</evidence>
<dbReference type="OrthoDB" id="2281200at2"/>
<evidence type="ECO:0000313" key="1">
    <source>
        <dbReference type="EMBL" id="RSU08862.1"/>
    </source>
</evidence>
<dbReference type="SUPFAM" id="SSF46785">
    <property type="entry name" value="Winged helix' DNA-binding domain"/>
    <property type="match status" value="1"/>
</dbReference>
<protein>
    <recommendedName>
        <fullName evidence="3">Replication-relaxation</fullName>
    </recommendedName>
</protein>
<dbReference type="InterPro" id="IPR036390">
    <property type="entry name" value="WH_DNA-bd_sf"/>
</dbReference>
<name>A0A430AL60_9ENTE</name>
<keyword evidence="2" id="KW-1185">Reference proteome</keyword>
<organism evidence="1 2">
    <name type="scientific">Vagococcus acidifermentans</name>
    <dbReference type="NCBI Taxonomy" id="564710"/>
    <lineage>
        <taxon>Bacteria</taxon>
        <taxon>Bacillati</taxon>
        <taxon>Bacillota</taxon>
        <taxon>Bacilli</taxon>
        <taxon>Lactobacillales</taxon>
        <taxon>Enterococcaceae</taxon>
        <taxon>Vagococcus</taxon>
    </lineage>
</organism>
<dbReference type="EMBL" id="NGKC01000035">
    <property type="protein sequence ID" value="RSU08862.1"/>
    <property type="molecule type" value="Genomic_DNA"/>
</dbReference>
<dbReference type="Proteomes" id="UP000286773">
    <property type="component" value="Unassembled WGS sequence"/>
</dbReference>
<gene>
    <name evidence="1" type="ORF">CBF27_13945</name>
</gene>
<proteinExistence type="predicted"/>
<sequence length="235" mass="27213">MMKYSGLSEKRREILQTIDKYGILTREQILQRVQIAYKDMVYAVKALEELGYIATYQLGRGYVHYITRAGSEYVGSINFGYVKSGQKTPNLATIEHDLLVNDCLLEDIAYIHNQLGDIPVKIVTERDQLAEIALTLDLRQSTASKKRARNRVPDYLLLFENEGNKIINAYEVELSRKNKASLKAKLLWYKDELQRKTYTNVWYVCQQESVKRHVETTAKQVGLPVFFRELSARQP</sequence>
<comment type="caution">
    <text evidence="1">The sequence shown here is derived from an EMBL/GenBank/DDBJ whole genome shotgun (WGS) entry which is preliminary data.</text>
</comment>
<dbReference type="RefSeq" id="WP_126815307.1">
    <property type="nucleotide sequence ID" value="NZ_NGKC01000035.1"/>
</dbReference>
<dbReference type="AlphaFoldDB" id="A0A430AL60"/>
<reference evidence="1 2" key="1">
    <citation type="submission" date="2017-05" db="EMBL/GenBank/DDBJ databases">
        <title>Vagococcus spp. assemblies.</title>
        <authorList>
            <person name="Gulvik C.A."/>
        </authorList>
    </citation>
    <scope>NUCLEOTIDE SEQUENCE [LARGE SCALE GENOMIC DNA]</scope>
    <source>
        <strain evidence="1 2">LMG 24798</strain>
    </source>
</reference>